<feature type="transmembrane region" description="Helical" evidence="1">
    <location>
        <begin position="16"/>
        <end position="37"/>
    </location>
</feature>
<protein>
    <submittedName>
        <fullName evidence="2">Type IV pillus assembly protein</fullName>
    </submittedName>
</protein>
<keyword evidence="3" id="KW-1185">Reference proteome</keyword>
<organism evidence="2 3">
    <name type="scientific">Trinickia terrae</name>
    <dbReference type="NCBI Taxonomy" id="2571161"/>
    <lineage>
        <taxon>Bacteria</taxon>
        <taxon>Pseudomonadati</taxon>
        <taxon>Pseudomonadota</taxon>
        <taxon>Betaproteobacteria</taxon>
        <taxon>Burkholderiales</taxon>
        <taxon>Burkholderiaceae</taxon>
        <taxon>Trinickia</taxon>
    </lineage>
</organism>
<dbReference type="Pfam" id="PF07963">
    <property type="entry name" value="N_methyl"/>
    <property type="match status" value="1"/>
</dbReference>
<evidence type="ECO:0000256" key="1">
    <source>
        <dbReference type="SAM" id="Phobius"/>
    </source>
</evidence>
<sequence>MKHIQQLKQSRRGHTLLELLIAMMLGLVVIGGAVSLYRSQRQAFAQAADEASMSDAGMTALTLIGQQVHMAGFVSADTPPRGASEQTGAWAATPSLFGCSGARPVGAGGVPNCEPLASGSDGIAVRYVGDAVSTWPTASGQATDCLGQGVGASGAAELIVNRYYARLSASTGEPELYCEGNGRSGVGQPLVEGIERLRIRYWLRGATTSVDANRVAADQWSRVVAVDLCVLTRGAPTRPRVRYVDCDGATVLAADRRARRAFARRIALRNNEAVPL</sequence>
<keyword evidence="1" id="KW-0472">Membrane</keyword>
<keyword evidence="1" id="KW-1133">Transmembrane helix</keyword>
<dbReference type="AlphaFoldDB" id="A0A4U1ICA3"/>
<dbReference type="GO" id="GO:0043683">
    <property type="term" value="P:type IV pilus assembly"/>
    <property type="evidence" value="ECO:0007669"/>
    <property type="project" value="InterPro"/>
</dbReference>
<reference evidence="2 3" key="1">
    <citation type="submission" date="2019-04" db="EMBL/GenBank/DDBJ databases">
        <title>Trinickia sp. 7GSK02, isolated from subtropical forest soil.</title>
        <authorList>
            <person name="Gao Z.-H."/>
            <person name="Qiu L.-H."/>
        </authorList>
    </citation>
    <scope>NUCLEOTIDE SEQUENCE [LARGE SCALE GENOMIC DNA]</scope>
    <source>
        <strain evidence="2 3">7GSK02</strain>
    </source>
</reference>
<dbReference type="InterPro" id="IPR032092">
    <property type="entry name" value="PilW"/>
</dbReference>
<keyword evidence="1" id="KW-0812">Transmembrane</keyword>
<accession>A0A4U1ICA3</accession>
<dbReference type="InterPro" id="IPR012902">
    <property type="entry name" value="N_methyl_site"/>
</dbReference>
<proteinExistence type="predicted"/>
<dbReference type="Pfam" id="PF16074">
    <property type="entry name" value="PilW"/>
    <property type="match status" value="1"/>
</dbReference>
<comment type="caution">
    <text evidence="2">The sequence shown here is derived from an EMBL/GenBank/DDBJ whole genome shotgun (WGS) entry which is preliminary data.</text>
</comment>
<evidence type="ECO:0000313" key="2">
    <source>
        <dbReference type="EMBL" id="TKC91243.1"/>
    </source>
</evidence>
<dbReference type="OrthoDB" id="8891327at2"/>
<dbReference type="EMBL" id="SWJE01000003">
    <property type="protein sequence ID" value="TKC91243.1"/>
    <property type="molecule type" value="Genomic_DNA"/>
</dbReference>
<gene>
    <name evidence="2" type="ORF">FAZ69_07095</name>
</gene>
<dbReference type="Proteomes" id="UP000305539">
    <property type="component" value="Unassembled WGS sequence"/>
</dbReference>
<name>A0A4U1ICA3_9BURK</name>
<evidence type="ECO:0000313" key="3">
    <source>
        <dbReference type="Proteomes" id="UP000305539"/>
    </source>
</evidence>